<evidence type="ECO:0000259" key="5">
    <source>
        <dbReference type="SMART" id="SM00237"/>
    </source>
</evidence>
<keyword evidence="2" id="KW-0677">Repeat</keyword>
<evidence type="ECO:0000313" key="6">
    <source>
        <dbReference type="EnsemblMetazoa" id="Aqu2.1.01769_001"/>
    </source>
</evidence>
<dbReference type="InterPro" id="IPR003644">
    <property type="entry name" value="Calx_beta"/>
</dbReference>
<dbReference type="Pfam" id="PF03160">
    <property type="entry name" value="Calx-beta"/>
    <property type="match status" value="2"/>
</dbReference>
<dbReference type="SMART" id="SM00237">
    <property type="entry name" value="Calx_beta"/>
    <property type="match status" value="1"/>
</dbReference>
<dbReference type="Gene3D" id="2.60.40.2030">
    <property type="match status" value="2"/>
</dbReference>
<name>A0A1X7SI35_AMPQE</name>
<sequence length="351" mass="37725">MSFEDNIIEGDETIRVIVVPVITGNVVQRAAQTATITIIDEDTGVLSLERGTYDVIENEGTVEICVVITGGVLATNTQITIRATAGTAQFNSDYGTRGIAPILVASENRTCGRLTILDDFIREQLFENFTVFISRISPVNSALTIDQTRSFIRIQDDDQAEVRFAMGQATFSEGGGDQSITVILDGAQLTQAQTMEVYIDNGTSNGISLGNITFGTNVITQNRSINFLVINNNIALEPDKHYLLRLRNIGNIGLGNPGTMNVTVVDDDDVSVSFVQSSYNYSESHGTVSNIQVRLNNPIAQDLSVNIGGGPGNQPSSVVSGAVVFESIMFTAGGNQFMSLSNFDLNDDAFA</sequence>
<evidence type="ECO:0000256" key="3">
    <source>
        <dbReference type="ARBA" id="ARBA00022837"/>
    </source>
</evidence>
<accession>A0A1X7SI35</accession>
<evidence type="ECO:0000256" key="1">
    <source>
        <dbReference type="ARBA" id="ARBA00022729"/>
    </source>
</evidence>
<reference evidence="6" key="1">
    <citation type="submission" date="2017-05" db="UniProtKB">
        <authorList>
            <consortium name="EnsemblMetazoa"/>
        </authorList>
    </citation>
    <scope>IDENTIFICATION</scope>
</reference>
<evidence type="ECO:0000256" key="2">
    <source>
        <dbReference type="ARBA" id="ARBA00022737"/>
    </source>
</evidence>
<dbReference type="PANTHER" id="PTHR11878:SF65">
    <property type="entry name" value="NA_CA-EXCHANGE PROTEIN, ISOFORM G"/>
    <property type="match status" value="1"/>
</dbReference>
<dbReference type="EnsemblMetazoa" id="Aqu2.1.01769_001">
    <property type="protein sequence ID" value="Aqu2.1.01769_001"/>
    <property type="gene ID" value="Aqu2.1.01769"/>
</dbReference>
<organism evidence="6">
    <name type="scientific">Amphimedon queenslandica</name>
    <name type="common">Sponge</name>
    <dbReference type="NCBI Taxonomy" id="400682"/>
    <lineage>
        <taxon>Eukaryota</taxon>
        <taxon>Metazoa</taxon>
        <taxon>Porifera</taxon>
        <taxon>Demospongiae</taxon>
        <taxon>Heteroscleromorpha</taxon>
        <taxon>Haplosclerida</taxon>
        <taxon>Niphatidae</taxon>
        <taxon>Amphimedon</taxon>
    </lineage>
</organism>
<feature type="domain" description="Calx-beta" evidence="5">
    <location>
        <begin position="34"/>
        <end position="134"/>
    </location>
</feature>
<dbReference type="SUPFAM" id="SSF141072">
    <property type="entry name" value="CalX-like"/>
    <property type="match status" value="2"/>
</dbReference>
<dbReference type="InterPro" id="IPR038081">
    <property type="entry name" value="CalX-like_sf"/>
</dbReference>
<dbReference type="OrthoDB" id="418484at2759"/>
<evidence type="ECO:0000256" key="4">
    <source>
        <dbReference type="ARBA" id="ARBA00023065"/>
    </source>
</evidence>
<keyword evidence="4" id="KW-0813">Transport</keyword>
<dbReference type="GO" id="GO:0030001">
    <property type="term" value="P:metal ion transport"/>
    <property type="evidence" value="ECO:0007669"/>
    <property type="project" value="TreeGrafter"/>
</dbReference>
<dbReference type="InParanoid" id="A0A1X7SI35"/>
<keyword evidence="3" id="KW-0106">Calcium</keyword>
<keyword evidence="1" id="KW-0732">Signal</keyword>
<dbReference type="InterPro" id="IPR051171">
    <property type="entry name" value="CaCA"/>
</dbReference>
<keyword evidence="4" id="KW-0406">Ion transport</keyword>
<dbReference type="GO" id="GO:0016020">
    <property type="term" value="C:membrane"/>
    <property type="evidence" value="ECO:0007669"/>
    <property type="project" value="InterPro"/>
</dbReference>
<dbReference type="GO" id="GO:0007154">
    <property type="term" value="P:cell communication"/>
    <property type="evidence" value="ECO:0007669"/>
    <property type="project" value="InterPro"/>
</dbReference>
<dbReference type="AlphaFoldDB" id="A0A1X7SI35"/>
<dbReference type="PANTHER" id="PTHR11878">
    <property type="entry name" value="SODIUM/CALCIUM EXCHANGER"/>
    <property type="match status" value="1"/>
</dbReference>
<proteinExistence type="predicted"/>
<protein>
    <recommendedName>
        <fullName evidence="5">Calx-beta domain-containing protein</fullName>
    </recommendedName>
</protein>